<name>A0A9N9CPN9_9GLOM</name>
<sequence>MTNALINIFKSNYDNSQSEIAENNNNQLPTPSQLLLKITLHFQNININKLSSQEHIKVISEDISNIDNDTSFKVSSSLYVKKELLHCFNLFNKLLNKRNRVFDIRDIIKEYENEIESNCYLLVLNIVILKPGNNPNNTDDVYNAACIYRNDIENDNIYLTADEAIFRHLVSLNETHPGFRFLLGGWHTNCYYYQWSKNDYNSVNDSTNLNTNKRPVSGLDERGS</sequence>
<dbReference type="Proteomes" id="UP000789759">
    <property type="component" value="Unassembled WGS sequence"/>
</dbReference>
<dbReference type="EMBL" id="CAJVQA010004830">
    <property type="protein sequence ID" value="CAG8607528.1"/>
    <property type="molecule type" value="Genomic_DNA"/>
</dbReference>
<protein>
    <submittedName>
        <fullName evidence="1">13091_t:CDS:1</fullName>
    </submittedName>
</protein>
<organism evidence="1 2">
    <name type="scientific">Cetraspora pellucida</name>
    <dbReference type="NCBI Taxonomy" id="1433469"/>
    <lineage>
        <taxon>Eukaryota</taxon>
        <taxon>Fungi</taxon>
        <taxon>Fungi incertae sedis</taxon>
        <taxon>Mucoromycota</taxon>
        <taxon>Glomeromycotina</taxon>
        <taxon>Glomeromycetes</taxon>
        <taxon>Diversisporales</taxon>
        <taxon>Gigasporaceae</taxon>
        <taxon>Cetraspora</taxon>
    </lineage>
</organism>
<accession>A0A9N9CPN9</accession>
<keyword evidence="2" id="KW-1185">Reference proteome</keyword>
<evidence type="ECO:0000313" key="1">
    <source>
        <dbReference type="EMBL" id="CAG8607528.1"/>
    </source>
</evidence>
<dbReference type="OrthoDB" id="2425539at2759"/>
<comment type="caution">
    <text evidence="1">The sequence shown here is derived from an EMBL/GenBank/DDBJ whole genome shotgun (WGS) entry which is preliminary data.</text>
</comment>
<proteinExistence type="predicted"/>
<evidence type="ECO:0000313" key="2">
    <source>
        <dbReference type="Proteomes" id="UP000789759"/>
    </source>
</evidence>
<reference evidence="1" key="1">
    <citation type="submission" date="2021-06" db="EMBL/GenBank/DDBJ databases">
        <authorList>
            <person name="Kallberg Y."/>
            <person name="Tangrot J."/>
            <person name="Rosling A."/>
        </authorList>
    </citation>
    <scope>NUCLEOTIDE SEQUENCE</scope>
    <source>
        <strain evidence="1">FL966</strain>
    </source>
</reference>
<gene>
    <name evidence="1" type="ORF">CPELLU_LOCUS7293</name>
</gene>
<dbReference type="AlphaFoldDB" id="A0A9N9CPN9"/>